<dbReference type="EMBL" id="WQMS01000016">
    <property type="protein sequence ID" value="MVO78875.1"/>
    <property type="molecule type" value="Genomic_DNA"/>
</dbReference>
<proteinExistence type="predicted"/>
<dbReference type="RefSeq" id="WP_157027840.1">
    <property type="nucleotide sequence ID" value="NZ_WQMS01000016.1"/>
</dbReference>
<name>A0A6I4J362_9SPHN</name>
<sequence>MLSLLLLLSATAPTDLALLDRAAEIFAGARQGEPGGPIAPIDRRLRLSACGSSPEFTWRTDAHDAIVIRCPDPRGWRIFVSVRAAPAVPAVQQAVAAKPVKEEPVIRRGDPVMLEAGDTGFAVSADGVAMADAAPGERLQVKVDGAKAPVQAIAVEAGKAKLPGW</sequence>
<dbReference type="Pfam" id="PF13144">
    <property type="entry name" value="ChapFlgA"/>
    <property type="match status" value="1"/>
</dbReference>
<evidence type="ECO:0000313" key="3">
    <source>
        <dbReference type="Proteomes" id="UP000441389"/>
    </source>
</evidence>
<dbReference type="AlphaFoldDB" id="A0A6I4J362"/>
<dbReference type="Proteomes" id="UP000441389">
    <property type="component" value="Unassembled WGS sequence"/>
</dbReference>
<accession>A0A6I4J362</accession>
<reference evidence="2 3" key="1">
    <citation type="submission" date="2019-12" db="EMBL/GenBank/DDBJ databases">
        <authorList>
            <person name="Huq M.A."/>
        </authorList>
    </citation>
    <scope>NUCLEOTIDE SEQUENCE [LARGE SCALE GENOMIC DNA]</scope>
    <source>
        <strain evidence="2 3">MAH-20</strain>
    </source>
</reference>
<evidence type="ECO:0000259" key="1">
    <source>
        <dbReference type="Pfam" id="PF13144"/>
    </source>
</evidence>
<dbReference type="Gene3D" id="2.30.30.760">
    <property type="match status" value="1"/>
</dbReference>
<dbReference type="InterPro" id="IPR017585">
    <property type="entry name" value="SAF_FlgA"/>
</dbReference>
<evidence type="ECO:0000313" key="2">
    <source>
        <dbReference type="EMBL" id="MVO78875.1"/>
    </source>
</evidence>
<comment type="caution">
    <text evidence="2">The sequence shown here is derived from an EMBL/GenBank/DDBJ whole genome shotgun (WGS) entry which is preliminary data.</text>
</comment>
<keyword evidence="3" id="KW-1185">Reference proteome</keyword>
<gene>
    <name evidence="2" type="ORF">GON01_13145</name>
</gene>
<organism evidence="2 3">
    <name type="scientific">Sphingomonas horti</name>
    <dbReference type="NCBI Taxonomy" id="2682842"/>
    <lineage>
        <taxon>Bacteria</taxon>
        <taxon>Pseudomonadati</taxon>
        <taxon>Pseudomonadota</taxon>
        <taxon>Alphaproteobacteria</taxon>
        <taxon>Sphingomonadales</taxon>
        <taxon>Sphingomonadaceae</taxon>
        <taxon>Sphingomonas</taxon>
    </lineage>
</organism>
<feature type="domain" description="Flagella basal body P-ring formation protein FlgA SAF" evidence="1">
    <location>
        <begin position="92"/>
        <end position="160"/>
    </location>
</feature>
<protein>
    <recommendedName>
        <fullName evidence="1">Flagella basal body P-ring formation protein FlgA SAF domain-containing protein</fullName>
    </recommendedName>
</protein>